<accession>A0A7X2L198</accession>
<evidence type="ECO:0008006" key="5">
    <source>
        <dbReference type="Google" id="ProtNLM"/>
    </source>
</evidence>
<feature type="compositionally biased region" description="Polar residues" evidence="1">
    <location>
        <begin position="26"/>
        <end position="38"/>
    </location>
</feature>
<sequence length="163" mass="17787">MNKQKTIYLISALTVLLLTSACGNQTSSGSADNVNPVPTATEPAKTDANDSAANSDKEILIIIDQTLKPIEGNSFDFVVNQRPEGFALAEMQWVSKNNTIVNSIQEAIEHGGNGEDGFYISGNGQFMGFFYPDTMKGEEGQVVFLFKDAEGKELTWKKEITLK</sequence>
<protein>
    <recommendedName>
        <fullName evidence="5">DUF4352 domain-containing protein</fullName>
    </recommendedName>
</protein>
<dbReference type="PROSITE" id="PS51257">
    <property type="entry name" value="PROKAR_LIPOPROTEIN"/>
    <property type="match status" value="1"/>
</dbReference>
<feature type="region of interest" description="Disordered" evidence="1">
    <location>
        <begin position="26"/>
        <end position="52"/>
    </location>
</feature>
<keyword evidence="2" id="KW-0732">Signal</keyword>
<feature type="signal peptide" evidence="2">
    <location>
        <begin position="1"/>
        <end position="23"/>
    </location>
</feature>
<evidence type="ECO:0000313" key="4">
    <source>
        <dbReference type="Proteomes" id="UP000463051"/>
    </source>
</evidence>
<gene>
    <name evidence="3" type="ORF">GJB61_09200</name>
</gene>
<dbReference type="EMBL" id="WJXB01000003">
    <property type="protein sequence ID" value="MRN53169.1"/>
    <property type="molecule type" value="Genomic_DNA"/>
</dbReference>
<dbReference type="Proteomes" id="UP000463051">
    <property type="component" value="Unassembled WGS sequence"/>
</dbReference>
<name>A0A7X2L198_9BACL</name>
<evidence type="ECO:0000256" key="2">
    <source>
        <dbReference type="SAM" id="SignalP"/>
    </source>
</evidence>
<organism evidence="3 4">
    <name type="scientific">Paenibacillus monticola</name>
    <dbReference type="NCBI Taxonomy" id="2666075"/>
    <lineage>
        <taxon>Bacteria</taxon>
        <taxon>Bacillati</taxon>
        <taxon>Bacillota</taxon>
        <taxon>Bacilli</taxon>
        <taxon>Bacillales</taxon>
        <taxon>Paenibacillaceae</taxon>
        <taxon>Paenibacillus</taxon>
    </lineage>
</organism>
<comment type="caution">
    <text evidence="3">The sequence shown here is derived from an EMBL/GenBank/DDBJ whole genome shotgun (WGS) entry which is preliminary data.</text>
</comment>
<proteinExistence type="predicted"/>
<dbReference type="AlphaFoldDB" id="A0A7X2L198"/>
<dbReference type="RefSeq" id="WP_154118224.1">
    <property type="nucleotide sequence ID" value="NZ_WJXB01000003.1"/>
</dbReference>
<keyword evidence="4" id="KW-1185">Reference proteome</keyword>
<evidence type="ECO:0000256" key="1">
    <source>
        <dbReference type="SAM" id="MobiDB-lite"/>
    </source>
</evidence>
<reference evidence="3 4" key="1">
    <citation type="submission" date="2019-11" db="EMBL/GenBank/DDBJ databases">
        <title>Paenibacillus monticola sp. nov., a novel PGPR strain isolated from mountain sample in China.</title>
        <authorList>
            <person name="Zhao Q."/>
            <person name="Li H.-P."/>
            <person name="Zhang J.-L."/>
        </authorList>
    </citation>
    <scope>NUCLEOTIDE SEQUENCE [LARGE SCALE GENOMIC DNA]</scope>
    <source>
        <strain evidence="3 4">LC-T2</strain>
    </source>
</reference>
<evidence type="ECO:0000313" key="3">
    <source>
        <dbReference type="EMBL" id="MRN53169.1"/>
    </source>
</evidence>
<feature type="chain" id="PRO_5038350112" description="DUF4352 domain-containing protein" evidence="2">
    <location>
        <begin position="24"/>
        <end position="163"/>
    </location>
</feature>